<proteinExistence type="predicted"/>
<dbReference type="InterPro" id="IPR029071">
    <property type="entry name" value="Ubiquitin-like_domsf"/>
</dbReference>
<dbReference type="Pfam" id="PF11976">
    <property type="entry name" value="Rad60-SLD"/>
    <property type="match status" value="1"/>
</dbReference>
<comment type="caution">
    <text evidence="2">The sequence shown here is derived from an EMBL/GenBank/DDBJ whole genome shotgun (WGS) entry which is preliminary data.</text>
</comment>
<dbReference type="InterPro" id="IPR022617">
    <property type="entry name" value="Rad60/SUMO-like_dom"/>
</dbReference>
<evidence type="ECO:0000313" key="2">
    <source>
        <dbReference type="EMBL" id="CAI0397378.1"/>
    </source>
</evidence>
<dbReference type="SUPFAM" id="SSF54236">
    <property type="entry name" value="Ubiquitin-like"/>
    <property type="match status" value="1"/>
</dbReference>
<dbReference type="PROSITE" id="PS50053">
    <property type="entry name" value="UBIQUITIN_2"/>
    <property type="match status" value="1"/>
</dbReference>
<keyword evidence="3" id="KW-1185">Reference proteome</keyword>
<dbReference type="InterPro" id="IPR000626">
    <property type="entry name" value="Ubiquitin-like_dom"/>
</dbReference>
<dbReference type="AlphaFoldDB" id="A0AAV0IK08"/>
<dbReference type="Gene3D" id="3.10.20.90">
    <property type="entry name" value="Phosphatidylinositol 3-kinase Catalytic Subunit, Chain A, domain 1"/>
    <property type="match status" value="1"/>
</dbReference>
<name>A0AAV0IK08_9ROSI</name>
<accession>A0AAV0IK08</accession>
<evidence type="ECO:0000259" key="1">
    <source>
        <dbReference type="PROSITE" id="PS50053"/>
    </source>
</evidence>
<protein>
    <recommendedName>
        <fullName evidence="1">Ubiquitin-like domain-containing protein</fullName>
    </recommendedName>
</protein>
<gene>
    <name evidence="2" type="ORF">LITE_LOCUS9518</name>
</gene>
<reference evidence="2" key="1">
    <citation type="submission" date="2022-08" db="EMBL/GenBank/DDBJ databases">
        <authorList>
            <person name="Gutierrez-Valencia J."/>
        </authorList>
    </citation>
    <scope>NUCLEOTIDE SEQUENCE</scope>
</reference>
<sequence>MSGMSGTAKQLVDKKPNVDRERIDLKVTDQEGKEILFKIWRDSPLNKLMNAYCEQRKVVPKTYVFLHDGQIIHPLKTPDELEMENGAEIAAMLHQTGGCSFKPLTN</sequence>
<organism evidence="2 3">
    <name type="scientific">Linum tenue</name>
    <dbReference type="NCBI Taxonomy" id="586396"/>
    <lineage>
        <taxon>Eukaryota</taxon>
        <taxon>Viridiplantae</taxon>
        <taxon>Streptophyta</taxon>
        <taxon>Embryophyta</taxon>
        <taxon>Tracheophyta</taxon>
        <taxon>Spermatophyta</taxon>
        <taxon>Magnoliopsida</taxon>
        <taxon>eudicotyledons</taxon>
        <taxon>Gunneridae</taxon>
        <taxon>Pentapetalae</taxon>
        <taxon>rosids</taxon>
        <taxon>fabids</taxon>
        <taxon>Malpighiales</taxon>
        <taxon>Linaceae</taxon>
        <taxon>Linum</taxon>
    </lineage>
</organism>
<feature type="domain" description="Ubiquitin-like" evidence="1">
    <location>
        <begin position="23"/>
        <end position="98"/>
    </location>
</feature>
<dbReference type="EMBL" id="CAMGYJ010000004">
    <property type="protein sequence ID" value="CAI0397378.1"/>
    <property type="molecule type" value="Genomic_DNA"/>
</dbReference>
<dbReference type="PANTHER" id="PTHR10562">
    <property type="entry name" value="SMALL UBIQUITIN-RELATED MODIFIER"/>
    <property type="match status" value="1"/>
</dbReference>
<dbReference type="Proteomes" id="UP001154282">
    <property type="component" value="Unassembled WGS sequence"/>
</dbReference>
<evidence type="ECO:0000313" key="3">
    <source>
        <dbReference type="Proteomes" id="UP001154282"/>
    </source>
</evidence>